<organism evidence="1 2">
    <name type="scientific">Lacimicrobium alkaliphilum</name>
    <dbReference type="NCBI Taxonomy" id="1526571"/>
    <lineage>
        <taxon>Bacteria</taxon>
        <taxon>Pseudomonadati</taxon>
        <taxon>Pseudomonadota</taxon>
        <taxon>Gammaproteobacteria</taxon>
        <taxon>Alteromonadales</taxon>
        <taxon>Alteromonadaceae</taxon>
        <taxon>Lacimicrobium</taxon>
    </lineage>
</organism>
<proteinExistence type="predicted"/>
<gene>
    <name evidence="1" type="ORF">GCM10011357_25060</name>
</gene>
<evidence type="ECO:0000313" key="2">
    <source>
        <dbReference type="Proteomes" id="UP000614272"/>
    </source>
</evidence>
<name>A0ABQ1RHX8_9ALTE</name>
<dbReference type="EMBL" id="BMGJ01000010">
    <property type="protein sequence ID" value="GGD68979.1"/>
    <property type="molecule type" value="Genomic_DNA"/>
</dbReference>
<reference evidence="2" key="1">
    <citation type="journal article" date="2019" name="Int. J. Syst. Evol. Microbiol.">
        <title>The Global Catalogue of Microorganisms (GCM) 10K type strain sequencing project: providing services to taxonomists for standard genome sequencing and annotation.</title>
        <authorList>
            <consortium name="The Broad Institute Genomics Platform"/>
            <consortium name="The Broad Institute Genome Sequencing Center for Infectious Disease"/>
            <person name="Wu L."/>
            <person name="Ma J."/>
        </authorList>
    </citation>
    <scope>NUCLEOTIDE SEQUENCE [LARGE SCALE GENOMIC DNA]</scope>
    <source>
        <strain evidence="2">CGMCC 1.12923</strain>
    </source>
</reference>
<evidence type="ECO:0000313" key="1">
    <source>
        <dbReference type="EMBL" id="GGD68979.1"/>
    </source>
</evidence>
<comment type="caution">
    <text evidence="1">The sequence shown here is derived from an EMBL/GenBank/DDBJ whole genome shotgun (WGS) entry which is preliminary data.</text>
</comment>
<accession>A0ABQ1RHX8</accession>
<sequence>MNKLSSHALADKLASDLQQQLQDQIDWLEPLALLDGIKNRISWQPYHALPELKQTVGRLESDRPELLGVLLQFLLVRLVADFSPDHLSFKVTDEIAELYQQSFARILGQPGPEEADDSYYKDLALASGALFPAGERVVEPFSVLQRSLMFNAGVTQSLQFIKSGLLAGGYKPVFRLHVHLAEQSRLSEQSWRHTCQRLAQMLEVNPGIRGIVGSSWYYDPQVPAISPHLGFVNKLLAENGAYWFFSHIEGSNSGAFATSQTRKQAFETGKYLPRNYVVFWPRNRVLSWYQKVKSDNTEAGV</sequence>
<protein>
    <submittedName>
        <fullName evidence="1">Uncharacterized protein</fullName>
    </submittedName>
</protein>
<keyword evidence="2" id="KW-1185">Reference proteome</keyword>
<dbReference type="Proteomes" id="UP000614272">
    <property type="component" value="Unassembled WGS sequence"/>
</dbReference>
<dbReference type="RefSeq" id="WP_099035174.1">
    <property type="nucleotide sequence ID" value="NZ_BMGJ01000010.1"/>
</dbReference>